<proteinExistence type="predicted"/>
<dbReference type="GO" id="GO:0009098">
    <property type="term" value="P:L-leucine biosynthetic process"/>
    <property type="evidence" value="ECO:0007669"/>
    <property type="project" value="TreeGrafter"/>
</dbReference>
<dbReference type="PROSITE" id="PS50991">
    <property type="entry name" value="PYR_CT"/>
    <property type="match status" value="1"/>
</dbReference>
<dbReference type="RefSeq" id="XP_039127936.1">
    <property type="nucleotide sequence ID" value="XM_039272002.1"/>
</dbReference>
<organism evidence="2 3">
    <name type="scientific">Dioscorea cayennensis subsp. rotundata</name>
    <name type="common">White Guinea yam</name>
    <name type="synonym">Dioscorea rotundata</name>
    <dbReference type="NCBI Taxonomy" id="55577"/>
    <lineage>
        <taxon>Eukaryota</taxon>
        <taxon>Viridiplantae</taxon>
        <taxon>Streptophyta</taxon>
        <taxon>Embryophyta</taxon>
        <taxon>Tracheophyta</taxon>
        <taxon>Spermatophyta</taxon>
        <taxon>Magnoliopsida</taxon>
        <taxon>Liliopsida</taxon>
        <taxon>Dioscoreales</taxon>
        <taxon>Dioscoreaceae</taxon>
        <taxon>Dioscorea</taxon>
    </lineage>
</organism>
<name>A0AB40BMW7_DIOCR</name>
<feature type="domain" description="Pyruvate carboxyltransferase" evidence="1">
    <location>
        <begin position="1"/>
        <end position="62"/>
    </location>
</feature>
<dbReference type="InterPro" id="IPR000891">
    <property type="entry name" value="PYR_CT"/>
</dbReference>
<evidence type="ECO:0000259" key="1">
    <source>
        <dbReference type="PROSITE" id="PS50991"/>
    </source>
</evidence>
<reference evidence="3" key="1">
    <citation type="submission" date="2025-08" db="UniProtKB">
        <authorList>
            <consortium name="RefSeq"/>
        </authorList>
    </citation>
    <scope>IDENTIFICATION</scope>
</reference>
<dbReference type="Pfam" id="PF00682">
    <property type="entry name" value="HMGL-like"/>
    <property type="match status" value="1"/>
</dbReference>
<dbReference type="Proteomes" id="UP001515500">
    <property type="component" value="Chromosome 6"/>
</dbReference>
<dbReference type="GO" id="GO:0003852">
    <property type="term" value="F:2-isopropylmalate synthase activity"/>
    <property type="evidence" value="ECO:0007669"/>
    <property type="project" value="TreeGrafter"/>
</dbReference>
<dbReference type="PANTHER" id="PTHR10277:SF9">
    <property type="entry name" value="2-ISOPROPYLMALATE SYNTHASE 1, CHLOROPLASTIC-RELATED"/>
    <property type="match status" value="1"/>
</dbReference>
<evidence type="ECO:0000313" key="2">
    <source>
        <dbReference type="Proteomes" id="UP001515500"/>
    </source>
</evidence>
<dbReference type="GO" id="GO:0009507">
    <property type="term" value="C:chloroplast"/>
    <property type="evidence" value="ECO:0007669"/>
    <property type="project" value="TreeGrafter"/>
</dbReference>
<dbReference type="SUPFAM" id="SSF51569">
    <property type="entry name" value="Aldolase"/>
    <property type="match status" value="1"/>
</dbReference>
<dbReference type="GeneID" id="120264010"/>
<protein>
    <submittedName>
        <fullName evidence="3">2-isopropylmalate synthase A-like</fullName>
    </submittedName>
</protein>
<dbReference type="PANTHER" id="PTHR10277">
    <property type="entry name" value="HOMOCITRATE SYNTHASE-RELATED"/>
    <property type="match status" value="1"/>
</dbReference>
<accession>A0AB40BMW7</accession>
<evidence type="ECO:0000313" key="3">
    <source>
        <dbReference type="RefSeq" id="XP_039127936.1"/>
    </source>
</evidence>
<gene>
    <name evidence="3" type="primary">LOC120264010</name>
</gene>
<dbReference type="InterPro" id="IPR013785">
    <property type="entry name" value="Aldolase_TIM"/>
</dbReference>
<dbReference type="AlphaFoldDB" id="A0AB40BMW7"/>
<sequence length="153" mass="17018">MVAFPSEMNIVGAEAGARQLEVTINRIGERDGNATLEEVVMAIKCRRELLGLNIGIDTKYIVAASKMVAEFTGLYVQPHKAIVGVNAFAHESGIRQNFSDDDIEALVGNKNGHLKIIWSLGDIQVLMYNLADEQISHERLRIRWNYKLYSTAG</sequence>
<dbReference type="InterPro" id="IPR050073">
    <property type="entry name" value="2-IPM_HCS-like"/>
</dbReference>
<dbReference type="Gene3D" id="3.20.20.70">
    <property type="entry name" value="Aldolase class I"/>
    <property type="match status" value="1"/>
</dbReference>
<keyword evidence="2" id="KW-1185">Reference proteome</keyword>